<accession>A0ABY4FHQ5</accession>
<feature type="region of interest" description="Disordered" evidence="1">
    <location>
        <begin position="64"/>
        <end position="83"/>
    </location>
</feature>
<evidence type="ECO:0000313" key="3">
    <source>
        <dbReference type="Proteomes" id="UP000831786"/>
    </source>
</evidence>
<dbReference type="EMBL" id="CP095045">
    <property type="protein sequence ID" value="UOQ56211.1"/>
    <property type="molecule type" value="Genomic_DNA"/>
</dbReference>
<evidence type="ECO:0008006" key="4">
    <source>
        <dbReference type="Google" id="ProtNLM"/>
    </source>
</evidence>
<evidence type="ECO:0000256" key="1">
    <source>
        <dbReference type="SAM" id="MobiDB-lite"/>
    </source>
</evidence>
<keyword evidence="3" id="KW-1185">Reference proteome</keyword>
<reference evidence="2 3" key="1">
    <citation type="submission" date="2022-04" db="EMBL/GenBank/DDBJ databases">
        <title>Leucobacter sp. isolated from rhizosphere of garlic.</title>
        <authorList>
            <person name="Won M."/>
            <person name="Lee C.-M."/>
            <person name="Woen H.-Y."/>
            <person name="Kwon S.-W."/>
        </authorList>
    </citation>
    <scope>NUCLEOTIDE SEQUENCE [LARGE SCALE GENOMIC DNA]</scope>
    <source>
        <strain evidence="2 3">H21R-40</strain>
    </source>
</reference>
<sequence>MRKRNRRLWHETPWDGQPGFWAAWRRFFYQFEGTSQLGDPNEPPYEPPADPRCPVCGAPMDEHRIDRGGPGKPTHLSCPPRAA</sequence>
<protein>
    <recommendedName>
        <fullName evidence="4">Type IV secretion protein Rhs</fullName>
    </recommendedName>
</protein>
<proteinExistence type="predicted"/>
<gene>
    <name evidence="2" type="ORF">MUN78_10970</name>
</gene>
<name>A0ABY4FHQ5_9MICO</name>
<dbReference type="RefSeq" id="WP_244689844.1">
    <property type="nucleotide sequence ID" value="NZ_CP095044.1"/>
</dbReference>
<evidence type="ECO:0000313" key="2">
    <source>
        <dbReference type="EMBL" id="UOQ56211.1"/>
    </source>
</evidence>
<organism evidence="2 3">
    <name type="scientific">Leucobacter allii</name>
    <dbReference type="NCBI Taxonomy" id="2932247"/>
    <lineage>
        <taxon>Bacteria</taxon>
        <taxon>Bacillati</taxon>
        <taxon>Actinomycetota</taxon>
        <taxon>Actinomycetes</taxon>
        <taxon>Micrococcales</taxon>
        <taxon>Microbacteriaceae</taxon>
        <taxon>Leucobacter</taxon>
    </lineage>
</organism>
<dbReference type="Proteomes" id="UP000831786">
    <property type="component" value="Chromosome"/>
</dbReference>